<organism evidence="7 8">
    <name type="scientific">Microbacterium algeriense</name>
    <dbReference type="NCBI Taxonomy" id="2615184"/>
    <lineage>
        <taxon>Bacteria</taxon>
        <taxon>Bacillati</taxon>
        <taxon>Actinomycetota</taxon>
        <taxon>Actinomycetes</taxon>
        <taxon>Micrococcales</taxon>
        <taxon>Microbacteriaceae</taxon>
        <taxon>Microbacterium</taxon>
    </lineage>
</organism>
<evidence type="ECO:0000256" key="4">
    <source>
        <dbReference type="ARBA" id="ARBA00022833"/>
    </source>
</evidence>
<dbReference type="SMART" id="SM00829">
    <property type="entry name" value="PKS_ER"/>
    <property type="match status" value="1"/>
</dbReference>
<evidence type="ECO:0000256" key="3">
    <source>
        <dbReference type="ARBA" id="ARBA00022723"/>
    </source>
</evidence>
<dbReference type="SUPFAM" id="SSF50129">
    <property type="entry name" value="GroES-like"/>
    <property type="match status" value="1"/>
</dbReference>
<dbReference type="PANTHER" id="PTHR42813">
    <property type="entry name" value="ZINC-TYPE ALCOHOL DEHYDROGENASE-LIKE"/>
    <property type="match status" value="1"/>
</dbReference>
<dbReference type="Gene3D" id="3.40.50.720">
    <property type="entry name" value="NAD(P)-binding Rossmann-like Domain"/>
    <property type="match status" value="1"/>
</dbReference>
<dbReference type="GeneID" id="77475127"/>
<evidence type="ECO:0000259" key="6">
    <source>
        <dbReference type="SMART" id="SM00829"/>
    </source>
</evidence>
<dbReference type="InterPro" id="IPR013154">
    <property type="entry name" value="ADH-like_N"/>
</dbReference>
<proteinExistence type="inferred from homology"/>
<keyword evidence="3" id="KW-0479">Metal-binding</keyword>
<evidence type="ECO:0000256" key="1">
    <source>
        <dbReference type="ARBA" id="ARBA00001947"/>
    </source>
</evidence>
<keyword evidence="8" id="KW-1185">Reference proteome</keyword>
<dbReference type="InterPro" id="IPR020843">
    <property type="entry name" value="ER"/>
</dbReference>
<protein>
    <submittedName>
        <fullName evidence="7">Alcohol dehydrogenase catalytic domain-containing protein</fullName>
    </submittedName>
</protein>
<evidence type="ECO:0000256" key="2">
    <source>
        <dbReference type="ARBA" id="ARBA00008072"/>
    </source>
</evidence>
<name>A0ABQ6V8K6_9MICO</name>
<dbReference type="InterPro" id="IPR002328">
    <property type="entry name" value="ADH_Zn_CS"/>
</dbReference>
<feature type="domain" description="Enoyl reductase (ER)" evidence="6">
    <location>
        <begin position="8"/>
        <end position="321"/>
    </location>
</feature>
<dbReference type="Pfam" id="PF08240">
    <property type="entry name" value="ADH_N"/>
    <property type="match status" value="1"/>
</dbReference>
<gene>
    <name evidence="7" type="ORF">F6A08_01640</name>
</gene>
<dbReference type="Proteomes" id="UP000478836">
    <property type="component" value="Unassembled WGS sequence"/>
</dbReference>
<reference evidence="8" key="1">
    <citation type="submission" date="2019-09" db="EMBL/GenBank/DDBJ databases">
        <title>Whole genome sequencing of Microbacterium maritypicum.</title>
        <authorList>
            <person name="Lenchi N."/>
        </authorList>
    </citation>
    <scope>NUCLEOTIDE SEQUENCE [LARGE SCALE GENOMIC DNA]</scope>
    <source>
        <strain evidence="8">G1</strain>
    </source>
</reference>
<keyword evidence="4" id="KW-0862">Zinc</keyword>
<comment type="caution">
    <text evidence="7">The sequence shown here is derived from an EMBL/GenBank/DDBJ whole genome shotgun (WGS) entry which is preliminary data.</text>
</comment>
<evidence type="ECO:0000313" key="7">
    <source>
        <dbReference type="EMBL" id="KAB1866553.1"/>
    </source>
</evidence>
<dbReference type="PANTHER" id="PTHR42813:SF4">
    <property type="entry name" value="NADP-DEPENDENT ISOPROPANOL DEHYDROGENASE"/>
    <property type="match status" value="1"/>
</dbReference>
<dbReference type="InterPro" id="IPR011032">
    <property type="entry name" value="GroES-like_sf"/>
</dbReference>
<keyword evidence="5" id="KW-0560">Oxidoreductase</keyword>
<comment type="similarity">
    <text evidence="2">Belongs to the zinc-containing alcohol dehydrogenase family.</text>
</comment>
<dbReference type="Pfam" id="PF13602">
    <property type="entry name" value="ADH_zinc_N_2"/>
    <property type="match status" value="1"/>
</dbReference>
<dbReference type="PROSITE" id="PS00059">
    <property type="entry name" value="ADH_ZINC"/>
    <property type="match status" value="1"/>
</dbReference>
<dbReference type="RefSeq" id="WP_151458418.1">
    <property type="nucleotide sequence ID" value="NZ_WAAO01000001.1"/>
</dbReference>
<dbReference type="Gene3D" id="3.90.180.10">
    <property type="entry name" value="Medium-chain alcohol dehydrogenases, catalytic domain"/>
    <property type="match status" value="2"/>
</dbReference>
<dbReference type="InterPro" id="IPR036291">
    <property type="entry name" value="NAD(P)-bd_dom_sf"/>
</dbReference>
<dbReference type="SUPFAM" id="SSF51735">
    <property type="entry name" value="NAD(P)-binding Rossmann-fold domains"/>
    <property type="match status" value="1"/>
</dbReference>
<accession>A0ABQ6V8K6</accession>
<evidence type="ECO:0000256" key="5">
    <source>
        <dbReference type="ARBA" id="ARBA00023002"/>
    </source>
</evidence>
<comment type="cofactor">
    <cofactor evidence="1">
        <name>Zn(2+)</name>
        <dbReference type="ChEBI" id="CHEBI:29105"/>
    </cofactor>
</comment>
<sequence>MKALVFRGAGDVRWDDVPVPIVRRPTDAIVRMSATTVSAMDLEIRAGTLPEVRQGRILGHEGVGVVWRTGSGVSRLRVGDRVVVSAVSACGVCAHCRVGMRHHCLDPEGGRGSGWILGYSIDGTHAEYTRVPFADQSALSVPRGVADAGALLVSEVLPTAYEAAVQRSGLRSGESVAIIGAGPVAAAAVAAVRLAHPARTVGIDEDLASTEEEFDAVIDTTGSGASLRLAAHIVRVRGRVVTLGVHAPASRDDLQIFRERRIGLALSATAASSSRLLLRLLDERKLSVGHLITQEVGFDQMLSAFALSSGARANGTLKVLVRVAAD</sequence>
<dbReference type="EMBL" id="WAAO01000001">
    <property type="protein sequence ID" value="KAB1866553.1"/>
    <property type="molecule type" value="Genomic_DNA"/>
</dbReference>
<evidence type="ECO:0000313" key="8">
    <source>
        <dbReference type="Proteomes" id="UP000478836"/>
    </source>
</evidence>